<dbReference type="InterPro" id="IPR011922">
    <property type="entry name" value="Cell_div_FtsL"/>
</dbReference>
<evidence type="ECO:0000256" key="2">
    <source>
        <dbReference type="ARBA" id="ARBA00022475"/>
    </source>
</evidence>
<evidence type="ECO:0000256" key="3">
    <source>
        <dbReference type="ARBA" id="ARBA00022618"/>
    </source>
</evidence>
<comment type="function">
    <text evidence="8">Essential cell division protein. May link together the upstream cell division proteins, which are predominantly cytoplasmic, with the downstream cell division proteins, which are predominantly periplasmic.</text>
</comment>
<evidence type="ECO:0000313" key="12">
    <source>
        <dbReference type="Proteomes" id="UP000236220"/>
    </source>
</evidence>
<dbReference type="HAMAP" id="MF_00910">
    <property type="entry name" value="FtsL"/>
    <property type="match status" value="1"/>
</dbReference>
<dbReference type="GO" id="GO:0043093">
    <property type="term" value="P:FtsZ-dependent cytokinesis"/>
    <property type="evidence" value="ECO:0007669"/>
    <property type="project" value="UniProtKB-UniRule"/>
</dbReference>
<proteinExistence type="inferred from homology"/>
<keyword evidence="6 8" id="KW-0472">Membrane</keyword>
<feature type="coiled-coil region" evidence="10">
    <location>
        <begin position="28"/>
        <end position="55"/>
    </location>
</feature>
<reference evidence="11 12" key="1">
    <citation type="submission" date="2017-08" db="EMBL/GenBank/DDBJ databases">
        <title>Lysobacter sylvestris genome.</title>
        <authorList>
            <person name="Zhang D.-C."/>
            <person name="Albuquerque L."/>
            <person name="Franca L."/>
            <person name="Froufe H.J.C."/>
            <person name="Barroso C."/>
            <person name="Egas C."/>
            <person name="Da Costa M."/>
            <person name="Margesin R."/>
        </authorList>
    </citation>
    <scope>NUCLEOTIDE SEQUENCE [LARGE SCALE GENOMIC DNA]</scope>
    <source>
        <strain evidence="11 12">AM20-91</strain>
    </source>
</reference>
<keyword evidence="5 8" id="KW-1133">Transmembrane helix</keyword>
<evidence type="ECO:0000256" key="10">
    <source>
        <dbReference type="SAM" id="Coils"/>
    </source>
</evidence>
<dbReference type="AlphaFoldDB" id="A0A2K1Q2L0"/>
<comment type="subcellular location">
    <subcellularLocation>
        <location evidence="8">Cell inner membrane</location>
        <topology evidence="8">Single-pass type II membrane protein</topology>
    </subcellularLocation>
    <subcellularLocation>
        <location evidence="1">Cell membrane</location>
        <topology evidence="1">Single-pass type II membrane protein</topology>
    </subcellularLocation>
    <text evidence="8">Localizes to the division septum where it forms a ring structure.</text>
</comment>
<evidence type="ECO:0000256" key="1">
    <source>
        <dbReference type="ARBA" id="ARBA00004401"/>
    </source>
</evidence>
<dbReference type="GO" id="GO:0005886">
    <property type="term" value="C:plasma membrane"/>
    <property type="evidence" value="ECO:0007669"/>
    <property type="project" value="UniProtKB-SubCell"/>
</dbReference>
<gene>
    <name evidence="8" type="primary">ftsL</name>
    <name evidence="11" type="ORF">Lysil_0904</name>
</gene>
<evidence type="ECO:0000256" key="4">
    <source>
        <dbReference type="ARBA" id="ARBA00022692"/>
    </source>
</evidence>
<sequence length="88" mass="10120">MSGWALFGLLLIANVASGIAVSYDRFEHRQLFSKLSKLEKARDELDLQFSQLQLEQATWAEPTLIDRAAREHLHMDNPRPEDTVVVRQ</sequence>
<protein>
    <recommendedName>
        <fullName evidence="8 9">Cell division protein FtsL</fullName>
    </recommendedName>
</protein>
<dbReference type="PANTHER" id="PTHR37479:SF1">
    <property type="entry name" value="CELL DIVISION PROTEIN FTSL"/>
    <property type="match status" value="1"/>
</dbReference>
<comment type="caution">
    <text evidence="11">The sequence shown here is derived from an EMBL/GenBank/DDBJ whole genome shotgun (WGS) entry which is preliminary data.</text>
</comment>
<evidence type="ECO:0000256" key="6">
    <source>
        <dbReference type="ARBA" id="ARBA00023136"/>
    </source>
</evidence>
<dbReference type="Pfam" id="PF04999">
    <property type="entry name" value="FtsL"/>
    <property type="match status" value="1"/>
</dbReference>
<evidence type="ECO:0000256" key="9">
    <source>
        <dbReference type="NCBIfam" id="TIGR02209"/>
    </source>
</evidence>
<keyword evidence="8" id="KW-0997">Cell inner membrane</keyword>
<keyword evidence="4 8" id="KW-0812">Transmembrane</keyword>
<comment type="subunit">
    <text evidence="8">Part of a complex composed of FtsB, FtsL and FtsQ.</text>
</comment>
<dbReference type="NCBIfam" id="TIGR02209">
    <property type="entry name" value="ftsL_broad"/>
    <property type="match status" value="1"/>
</dbReference>
<accession>A0A2K1Q2L0</accession>
<keyword evidence="7 8" id="KW-0131">Cell cycle</keyword>
<keyword evidence="3 8" id="KW-0132">Cell division</keyword>
<dbReference type="GO" id="GO:0032153">
    <property type="term" value="C:cell division site"/>
    <property type="evidence" value="ECO:0007669"/>
    <property type="project" value="UniProtKB-UniRule"/>
</dbReference>
<dbReference type="PANTHER" id="PTHR37479">
    <property type="entry name" value="CELL DIVISION PROTEIN FTSL"/>
    <property type="match status" value="1"/>
</dbReference>
<evidence type="ECO:0000256" key="7">
    <source>
        <dbReference type="ARBA" id="ARBA00023306"/>
    </source>
</evidence>
<evidence type="ECO:0000256" key="5">
    <source>
        <dbReference type="ARBA" id="ARBA00022989"/>
    </source>
</evidence>
<keyword evidence="2 8" id="KW-1003">Cell membrane</keyword>
<keyword evidence="12" id="KW-1185">Reference proteome</keyword>
<organism evidence="11 12">
    <name type="scientific">Solilutibacter silvestris</name>
    <dbReference type="NCBI Taxonomy" id="1645665"/>
    <lineage>
        <taxon>Bacteria</taxon>
        <taxon>Pseudomonadati</taxon>
        <taxon>Pseudomonadota</taxon>
        <taxon>Gammaproteobacteria</taxon>
        <taxon>Lysobacterales</taxon>
        <taxon>Lysobacteraceae</taxon>
        <taxon>Solilutibacter</taxon>
    </lineage>
</organism>
<comment type="similarity">
    <text evidence="8">Belongs to the FtsL family.</text>
</comment>
<keyword evidence="10" id="KW-0175">Coiled coil</keyword>
<evidence type="ECO:0000313" key="11">
    <source>
        <dbReference type="EMBL" id="PNS09275.1"/>
    </source>
</evidence>
<dbReference type="EMBL" id="NPZB01000001">
    <property type="protein sequence ID" value="PNS09275.1"/>
    <property type="molecule type" value="Genomic_DNA"/>
</dbReference>
<dbReference type="RefSeq" id="WP_103074341.1">
    <property type="nucleotide sequence ID" value="NZ_NPZB01000001.1"/>
</dbReference>
<dbReference type="Proteomes" id="UP000236220">
    <property type="component" value="Unassembled WGS sequence"/>
</dbReference>
<name>A0A2K1Q2L0_9GAMM</name>
<evidence type="ECO:0000256" key="8">
    <source>
        <dbReference type="HAMAP-Rule" id="MF_00910"/>
    </source>
</evidence>
<dbReference type="OrthoDB" id="5298556at2"/>